<evidence type="ECO:0000256" key="2">
    <source>
        <dbReference type="ARBA" id="ARBA00022723"/>
    </source>
</evidence>
<dbReference type="SUPFAM" id="SSF51971">
    <property type="entry name" value="Nucleotide-binding domain"/>
    <property type="match status" value="1"/>
</dbReference>
<dbReference type="Pfam" id="PF01266">
    <property type="entry name" value="DAO"/>
    <property type="match status" value="1"/>
</dbReference>
<evidence type="ECO:0000259" key="6">
    <source>
        <dbReference type="PROSITE" id="PS51296"/>
    </source>
</evidence>
<dbReference type="Gene3D" id="3.30.9.10">
    <property type="entry name" value="D-Amino Acid Oxidase, subunit A, domain 2"/>
    <property type="match status" value="1"/>
</dbReference>
<dbReference type="InterPro" id="IPR036922">
    <property type="entry name" value="Rieske_2Fe-2S_sf"/>
</dbReference>
<dbReference type="EMBL" id="NOII01000001">
    <property type="protein sequence ID" value="OYD59447.1"/>
    <property type="molecule type" value="Genomic_DNA"/>
</dbReference>
<keyword evidence="1" id="KW-0001">2Fe-2S</keyword>
<evidence type="ECO:0000256" key="3">
    <source>
        <dbReference type="ARBA" id="ARBA00023004"/>
    </source>
</evidence>
<dbReference type="GO" id="GO:0005737">
    <property type="term" value="C:cytoplasm"/>
    <property type="evidence" value="ECO:0007669"/>
    <property type="project" value="TreeGrafter"/>
</dbReference>
<keyword evidence="5" id="KW-1015">Disulfide bond</keyword>
<gene>
    <name evidence="7" type="ORF">CGZ90_06040</name>
</gene>
<dbReference type="RefSeq" id="WP_094251408.1">
    <property type="nucleotide sequence ID" value="NZ_JBHLXL010000001.1"/>
</dbReference>
<dbReference type="Proteomes" id="UP000215059">
    <property type="component" value="Unassembled WGS sequence"/>
</dbReference>
<evidence type="ECO:0000256" key="1">
    <source>
        <dbReference type="ARBA" id="ARBA00022714"/>
    </source>
</evidence>
<dbReference type="FunFam" id="2.102.10.10:FF:000014">
    <property type="entry name" value="Oxidoreductase, FAD dependent"/>
    <property type="match status" value="1"/>
</dbReference>
<dbReference type="GO" id="GO:0016705">
    <property type="term" value="F:oxidoreductase activity, acting on paired donors, with incorporation or reduction of molecular oxygen"/>
    <property type="evidence" value="ECO:0007669"/>
    <property type="project" value="UniProtKB-ARBA"/>
</dbReference>
<dbReference type="Pfam" id="PF00355">
    <property type="entry name" value="Rieske"/>
    <property type="match status" value="1"/>
</dbReference>
<dbReference type="OrthoDB" id="9767869at2"/>
<dbReference type="PROSITE" id="PS51296">
    <property type="entry name" value="RIESKE"/>
    <property type="match status" value="1"/>
</dbReference>
<keyword evidence="3" id="KW-0408">Iron</keyword>
<evidence type="ECO:0000313" key="8">
    <source>
        <dbReference type="Proteomes" id="UP000215059"/>
    </source>
</evidence>
<dbReference type="SUPFAM" id="SSF50022">
    <property type="entry name" value="ISP domain"/>
    <property type="match status" value="1"/>
</dbReference>
<dbReference type="Gene3D" id="3.50.50.60">
    <property type="entry name" value="FAD/NAD(P)-binding domain"/>
    <property type="match status" value="1"/>
</dbReference>
<reference evidence="7 8" key="1">
    <citation type="submission" date="2017-07" db="EMBL/GenBank/DDBJ databases">
        <title>Fictibacillus sp. nov. GDSW-R2A3 Genome sequencing and assembly.</title>
        <authorList>
            <person name="Mayilraj S."/>
        </authorList>
    </citation>
    <scope>NUCLEOTIDE SEQUENCE [LARGE SCALE GENOMIC DNA]</scope>
    <source>
        <strain evidence="7 8">GDSW-R2A3</strain>
    </source>
</reference>
<keyword evidence="8" id="KW-1185">Reference proteome</keyword>
<name>A0A235FEU1_9BACL</name>
<dbReference type="Gene3D" id="2.102.10.10">
    <property type="entry name" value="Rieske [2Fe-2S] iron-sulphur domain"/>
    <property type="match status" value="1"/>
</dbReference>
<dbReference type="InterPro" id="IPR038010">
    <property type="entry name" value="YhfW_C"/>
</dbReference>
<dbReference type="AlphaFoldDB" id="A0A235FEU1"/>
<dbReference type="PRINTS" id="PR00162">
    <property type="entry name" value="RIESKE"/>
</dbReference>
<evidence type="ECO:0000313" key="7">
    <source>
        <dbReference type="EMBL" id="OYD59447.1"/>
    </source>
</evidence>
<dbReference type="InterPro" id="IPR005805">
    <property type="entry name" value="Rieske_Fe-S_prot_C"/>
</dbReference>
<dbReference type="CDD" id="cd03477">
    <property type="entry name" value="Rieske_YhfW_C"/>
    <property type="match status" value="1"/>
</dbReference>
<evidence type="ECO:0000256" key="5">
    <source>
        <dbReference type="ARBA" id="ARBA00023157"/>
    </source>
</evidence>
<dbReference type="GO" id="GO:0046872">
    <property type="term" value="F:metal ion binding"/>
    <property type="evidence" value="ECO:0007669"/>
    <property type="project" value="UniProtKB-KW"/>
</dbReference>
<dbReference type="GO" id="GO:0051537">
    <property type="term" value="F:2 iron, 2 sulfur cluster binding"/>
    <property type="evidence" value="ECO:0007669"/>
    <property type="project" value="UniProtKB-KW"/>
</dbReference>
<dbReference type="PANTHER" id="PTHR13847">
    <property type="entry name" value="SARCOSINE DEHYDROGENASE-RELATED"/>
    <property type="match status" value="1"/>
</dbReference>
<keyword evidence="4" id="KW-0411">Iron-sulfur</keyword>
<dbReference type="GO" id="GO:0004497">
    <property type="term" value="F:monooxygenase activity"/>
    <property type="evidence" value="ECO:0007669"/>
    <property type="project" value="UniProtKB-ARBA"/>
</dbReference>
<proteinExistence type="predicted"/>
<comment type="caution">
    <text evidence="7">The sequence shown here is derived from an EMBL/GenBank/DDBJ whole genome shotgun (WGS) entry which is preliminary data.</text>
</comment>
<organism evidence="7 8">
    <name type="scientific">Fictibacillus aquaticus</name>
    <dbReference type="NCBI Taxonomy" id="2021314"/>
    <lineage>
        <taxon>Bacteria</taxon>
        <taxon>Bacillati</taxon>
        <taxon>Bacillota</taxon>
        <taxon>Bacilli</taxon>
        <taxon>Bacillales</taxon>
        <taxon>Fictibacillaceae</taxon>
        <taxon>Fictibacillus</taxon>
    </lineage>
</organism>
<evidence type="ECO:0000256" key="4">
    <source>
        <dbReference type="ARBA" id="ARBA00023014"/>
    </source>
</evidence>
<dbReference type="InterPro" id="IPR017941">
    <property type="entry name" value="Rieske_2Fe-2S"/>
</dbReference>
<keyword evidence="2" id="KW-0479">Metal-binding</keyword>
<dbReference type="GO" id="GO:0016020">
    <property type="term" value="C:membrane"/>
    <property type="evidence" value="ECO:0007669"/>
    <property type="project" value="InterPro"/>
</dbReference>
<accession>A0A235FEU1</accession>
<feature type="domain" description="Rieske" evidence="6">
    <location>
        <begin position="422"/>
        <end position="509"/>
    </location>
</feature>
<dbReference type="InterPro" id="IPR006076">
    <property type="entry name" value="FAD-dep_OxRdtase"/>
</dbReference>
<protein>
    <submittedName>
        <fullName evidence="7">FAD-dependent oxidoreductase</fullName>
    </submittedName>
</protein>
<sequence length="509" mass="57147">MTQHKQPGEMPRYPEPFWREGVDIPSFPKLQDDISVDTVIVGGGITGITTAYLLAKEGKKVVLIESGKLFNGTTGHTTAKITAQHDLIYDEFISHMGEKKAKLYYESQSEALEFMRSHIREHNIDCDYSEQDAIIYAEKSEDVDKVKKEYEAYQKLGIPSDYSETIQLGLPVKAAVTMKNQAQFHPVKYLLHLVGHITESGGQIFENTTAKEMDGSSSILTMDGYRITAEHIVACSHFPFHDGMGFYFTRMYADRSYVVAVKTANDYPGGMYYGESSPSRSMRFTPDGTGGKLVLISGESHKTGQGVCTIKHYEALEQYTRDTFGLQEFSYRWSAQDLTTLDKVPYIGYHSDNYLIATGFRKWGMTNSGVAAKLLTDLILKRDNPYKELYDPSRFRADPSVKKFIQENADVAKHLISGKIERPHKHLSDLAKDEGSVVKVDGKRAGGYRDADGRLHVVDTTCTHLGCETEWNSGDRTWDCPCHGSRFSFDGKVIEGPAKEPLKKVDYHG</sequence>
<dbReference type="PANTHER" id="PTHR13847:SF274">
    <property type="entry name" value="RIESKE 2FE-2S IRON-SULFUR PROTEIN YHFW-RELATED"/>
    <property type="match status" value="1"/>
</dbReference>
<dbReference type="InterPro" id="IPR036188">
    <property type="entry name" value="FAD/NAD-bd_sf"/>
</dbReference>